<comment type="caution">
    <text evidence="2">The sequence shown here is derived from an EMBL/GenBank/DDBJ whole genome shotgun (WGS) entry which is preliminary data.</text>
</comment>
<accession>A0A6A4NB63</accession>
<name>A0A6A4NB63_LUPAL</name>
<protein>
    <submittedName>
        <fullName evidence="2">Uncharacterized protein</fullName>
    </submittedName>
</protein>
<evidence type="ECO:0000256" key="1">
    <source>
        <dbReference type="SAM" id="MobiDB-lite"/>
    </source>
</evidence>
<sequence length="490" mass="54648">MKYKNNKTVNPDSFSTGPILFSTASSFPSQKKKNSNTPKTNKTKCSVNRFSYFLIHSMGYGDDAVTFRPSLVSLPPLTPSFRHRRRLSTTFVERNRPVFSSTVKPVDWISLQGRVVNGEVASSASTIGLNGDEAIAWELFSPIHRFLIVAVVAVAVAESKKLQQICQLKKSLQLRDEVLLSMQQKLDDLCEQLNSSTKELSPAGTKGEEMQLTETFGTEKIKFVDCGCWHCEEHSGLFNESMRASVTTVSNEEPEERRMSDLSDWASSVTSAADIQFNNMIVEQDVCNLKRDCEEKDNTIKELSTLLSSFEVSNNKRVAELEDIVRMKNTTISKLKKDLVVLEQKVVQLTRLRRHSSANEYSNSVKFPQMRDNLIYDMENTTSPSSSDSDSTPVSPVIDAIVVNQDSAVGNGPKSAPAKVFRSSGRIFERRSKYQSVPPLKEVSAIRKSTNAASSSSQKQLSPRGDLKKSRRRSLNGAMSATAQKRFVLQ</sequence>
<feature type="compositionally biased region" description="Polar residues" evidence="1">
    <location>
        <begin position="447"/>
        <end position="461"/>
    </location>
</feature>
<proteinExistence type="predicted"/>
<evidence type="ECO:0000313" key="2">
    <source>
        <dbReference type="EMBL" id="KAE9585971.1"/>
    </source>
</evidence>
<feature type="region of interest" description="Disordered" evidence="1">
    <location>
        <begin position="438"/>
        <end position="490"/>
    </location>
</feature>
<dbReference type="AlphaFoldDB" id="A0A6A4NB63"/>
<dbReference type="OrthoDB" id="1894403at2759"/>
<evidence type="ECO:0000313" key="3">
    <source>
        <dbReference type="Proteomes" id="UP000447434"/>
    </source>
</evidence>
<organism evidence="2 3">
    <name type="scientific">Lupinus albus</name>
    <name type="common">White lupine</name>
    <name type="synonym">Lupinus termis</name>
    <dbReference type="NCBI Taxonomy" id="3870"/>
    <lineage>
        <taxon>Eukaryota</taxon>
        <taxon>Viridiplantae</taxon>
        <taxon>Streptophyta</taxon>
        <taxon>Embryophyta</taxon>
        <taxon>Tracheophyta</taxon>
        <taxon>Spermatophyta</taxon>
        <taxon>Magnoliopsida</taxon>
        <taxon>eudicotyledons</taxon>
        <taxon>Gunneridae</taxon>
        <taxon>Pentapetalae</taxon>
        <taxon>rosids</taxon>
        <taxon>fabids</taxon>
        <taxon>Fabales</taxon>
        <taxon>Fabaceae</taxon>
        <taxon>Papilionoideae</taxon>
        <taxon>50 kb inversion clade</taxon>
        <taxon>genistoids sensu lato</taxon>
        <taxon>core genistoids</taxon>
        <taxon>Genisteae</taxon>
        <taxon>Lupinus</taxon>
    </lineage>
</organism>
<reference evidence="3" key="1">
    <citation type="journal article" date="2020" name="Nat. Commun.">
        <title>Genome sequence of the cluster root forming white lupin.</title>
        <authorList>
            <person name="Hufnagel B."/>
            <person name="Marques A."/>
            <person name="Soriano A."/>
            <person name="Marques L."/>
            <person name="Divol F."/>
            <person name="Doumas P."/>
            <person name="Sallet E."/>
            <person name="Mancinotti D."/>
            <person name="Carrere S."/>
            <person name="Marande W."/>
            <person name="Arribat S."/>
            <person name="Keller J."/>
            <person name="Huneau C."/>
            <person name="Blein T."/>
            <person name="Aime D."/>
            <person name="Laguerre M."/>
            <person name="Taylor J."/>
            <person name="Schubert V."/>
            <person name="Nelson M."/>
            <person name="Geu-Flores F."/>
            <person name="Crespi M."/>
            <person name="Gallardo-Guerrero K."/>
            <person name="Delaux P.-M."/>
            <person name="Salse J."/>
            <person name="Berges H."/>
            <person name="Guyot R."/>
            <person name="Gouzy J."/>
            <person name="Peret B."/>
        </authorList>
    </citation>
    <scope>NUCLEOTIDE SEQUENCE [LARGE SCALE GENOMIC DNA]</scope>
    <source>
        <strain evidence="3">cv. Amiga</strain>
    </source>
</reference>
<dbReference type="Proteomes" id="UP000447434">
    <property type="component" value="Chromosome 24"/>
</dbReference>
<dbReference type="EMBL" id="WOCE01000024">
    <property type="protein sequence ID" value="KAE9585971.1"/>
    <property type="molecule type" value="Genomic_DNA"/>
</dbReference>
<dbReference type="PANTHER" id="PTHR35507:SF1">
    <property type="entry name" value="TMF_TATA_BD DOMAIN-CONTAINING PROTEIN"/>
    <property type="match status" value="1"/>
</dbReference>
<dbReference type="PANTHER" id="PTHR35507">
    <property type="entry name" value="OS09G0488600 PROTEIN"/>
    <property type="match status" value="1"/>
</dbReference>
<keyword evidence="3" id="KW-1185">Reference proteome</keyword>
<gene>
    <name evidence="2" type="ORF">Lalb_Chr24g0396971</name>
</gene>